<gene>
    <name evidence="2" type="ORF">DXA79_08665</name>
</gene>
<proteinExistence type="predicted"/>
<dbReference type="AlphaFoldDB" id="A0A3E5HIU3"/>
<accession>A0A3E5HIU3</accession>
<evidence type="ECO:0000313" key="3">
    <source>
        <dbReference type="Proteomes" id="UP000261031"/>
    </source>
</evidence>
<organism evidence="2 3">
    <name type="scientific">Bifidobacterium pseudocatenulatum</name>
    <dbReference type="NCBI Taxonomy" id="28026"/>
    <lineage>
        <taxon>Bacteria</taxon>
        <taxon>Bacillati</taxon>
        <taxon>Actinomycetota</taxon>
        <taxon>Actinomycetes</taxon>
        <taxon>Bifidobacteriales</taxon>
        <taxon>Bifidobacteriaceae</taxon>
        <taxon>Bifidobacterium</taxon>
    </lineage>
</organism>
<sequence length="292" mass="33923">MPRRKPLKATVLVAAHKAFKYESFGDSYQVIQVGSAGAKTRLPYLHDDVGENISAKNNTYCELTALYWGWKNLDSDIKGLCHYRRYLAHHWFAVNQKKNVLTDEELRQYLQKYDLLVSKPGYRTLELSWYPMGCGLEHDRPYVYTKRAICNICPEYLPAFERVYHGRFICPLNIVIGKSNVFDDYCSWLFSVAQEIERLLDEDGGVPPREIGFITERLLSVYIEKNKDSLKVKGFPVAQIDKTSQKGNLIKVCMERVGLYKVMVFIRGWMTFLKYYVQLLLGKPVINSKEYV</sequence>
<evidence type="ECO:0000259" key="1">
    <source>
        <dbReference type="Pfam" id="PF14393"/>
    </source>
</evidence>
<dbReference type="Proteomes" id="UP000261031">
    <property type="component" value="Unassembled WGS sequence"/>
</dbReference>
<feature type="domain" description="DUF4422" evidence="1">
    <location>
        <begin position="11"/>
        <end position="227"/>
    </location>
</feature>
<reference evidence="2 3" key="1">
    <citation type="submission" date="2018-08" db="EMBL/GenBank/DDBJ databases">
        <title>A genome reference for cultivated species of the human gut microbiota.</title>
        <authorList>
            <person name="Zou Y."/>
            <person name="Xue W."/>
            <person name="Luo G."/>
        </authorList>
    </citation>
    <scope>NUCLEOTIDE SEQUENCE [LARGE SCALE GENOMIC DNA]</scope>
    <source>
        <strain evidence="2 3">OF05-12</strain>
    </source>
</reference>
<dbReference type="Pfam" id="PF14393">
    <property type="entry name" value="DUF4422"/>
    <property type="match status" value="1"/>
</dbReference>
<evidence type="ECO:0000313" key="2">
    <source>
        <dbReference type="EMBL" id="RGP01738.1"/>
    </source>
</evidence>
<dbReference type="InterPro" id="IPR025536">
    <property type="entry name" value="DUF4422"/>
</dbReference>
<dbReference type="EMBL" id="QSWD01000006">
    <property type="protein sequence ID" value="RGP01738.1"/>
    <property type="molecule type" value="Genomic_DNA"/>
</dbReference>
<name>A0A3E5HIU3_BIFPS</name>
<comment type="caution">
    <text evidence="2">The sequence shown here is derived from an EMBL/GenBank/DDBJ whole genome shotgun (WGS) entry which is preliminary data.</text>
</comment>
<protein>
    <submittedName>
        <fullName evidence="2">DUF4422 domain-containing protein</fullName>
    </submittedName>
</protein>